<dbReference type="GO" id="GO:0003735">
    <property type="term" value="F:structural constituent of ribosome"/>
    <property type="evidence" value="ECO:0007669"/>
    <property type="project" value="InterPro"/>
</dbReference>
<keyword evidence="2 6" id="KW-0689">Ribosomal protein</keyword>
<dbReference type="InterPro" id="IPR000456">
    <property type="entry name" value="Ribosomal_bL17"/>
</dbReference>
<dbReference type="GO" id="GO:0005762">
    <property type="term" value="C:mitochondrial large ribosomal subunit"/>
    <property type="evidence" value="ECO:0007669"/>
    <property type="project" value="TreeGrafter"/>
</dbReference>
<keyword evidence="7" id="KW-1185">Reference proteome</keyword>
<dbReference type="OrthoDB" id="275000at2759"/>
<dbReference type="KEGG" id="aten:116301750"/>
<name>A0A6P8IJ37_ACTTE</name>
<gene>
    <name evidence="8" type="primary">LOC116301750</name>
</gene>
<evidence type="ECO:0000313" key="8">
    <source>
        <dbReference type="RefSeq" id="XP_031566725.1"/>
    </source>
</evidence>
<keyword evidence="3 6" id="KW-0687">Ribonucleoprotein</keyword>
<evidence type="ECO:0000256" key="2">
    <source>
        <dbReference type="ARBA" id="ARBA00022980"/>
    </source>
</evidence>
<reference evidence="8" key="1">
    <citation type="submission" date="2025-08" db="UniProtKB">
        <authorList>
            <consortium name="RefSeq"/>
        </authorList>
    </citation>
    <scope>IDENTIFICATION</scope>
    <source>
        <tissue evidence="8">Tentacle</tissue>
    </source>
</reference>
<dbReference type="InParanoid" id="A0A6P8IJ37"/>
<evidence type="ECO:0000256" key="4">
    <source>
        <dbReference type="ARBA" id="ARBA00035290"/>
    </source>
</evidence>
<evidence type="ECO:0000256" key="6">
    <source>
        <dbReference type="RuleBase" id="RU000660"/>
    </source>
</evidence>
<dbReference type="PANTHER" id="PTHR14413">
    <property type="entry name" value="RIBOSOMAL PROTEIN L17"/>
    <property type="match status" value="1"/>
</dbReference>
<evidence type="ECO:0000256" key="5">
    <source>
        <dbReference type="ARBA" id="ARBA00035413"/>
    </source>
</evidence>
<proteinExistence type="inferred from homology"/>
<dbReference type="GO" id="GO:0006412">
    <property type="term" value="P:translation"/>
    <property type="evidence" value="ECO:0007669"/>
    <property type="project" value="InterPro"/>
</dbReference>
<comment type="similarity">
    <text evidence="1 6">Belongs to the bacterial ribosomal protein bL17 family.</text>
</comment>
<sequence length="156" mass="18140">MAATRVRNFEALLKFKIKSPERRKNLYKTLITAFVQHERIETTLSRCQDLSRVAERMIDLAKKGDEATVNSWLMQKELIPKVFGELLPRYEGMTSGYTRVYRIPPRKEDSAKMGIVEFIGNDLPQLLPDEDELRKLKLEKLKKMDDFQVPLEGTPV</sequence>
<dbReference type="NCBIfam" id="TIGR00059">
    <property type="entry name" value="L17"/>
    <property type="match status" value="1"/>
</dbReference>
<evidence type="ECO:0000313" key="7">
    <source>
        <dbReference type="Proteomes" id="UP000515163"/>
    </source>
</evidence>
<dbReference type="SUPFAM" id="SSF64263">
    <property type="entry name" value="Prokaryotic ribosomal protein L17"/>
    <property type="match status" value="1"/>
</dbReference>
<dbReference type="Pfam" id="PF01196">
    <property type="entry name" value="Ribosomal_L17"/>
    <property type="match status" value="1"/>
</dbReference>
<dbReference type="AlphaFoldDB" id="A0A6P8IJ37"/>
<dbReference type="InterPro" id="IPR036373">
    <property type="entry name" value="Ribosomal_bL17_sf"/>
</dbReference>
<evidence type="ECO:0000256" key="3">
    <source>
        <dbReference type="ARBA" id="ARBA00023274"/>
    </source>
</evidence>
<protein>
    <recommendedName>
        <fullName evidence="4">Large ribosomal subunit protein bL17m</fullName>
    </recommendedName>
    <alternativeName>
        <fullName evidence="5">39S ribosomal protein L17, mitochondrial</fullName>
    </alternativeName>
</protein>
<dbReference type="Gene3D" id="3.90.1030.10">
    <property type="entry name" value="Ribosomal protein L17"/>
    <property type="match status" value="1"/>
</dbReference>
<dbReference type="Proteomes" id="UP000515163">
    <property type="component" value="Unplaced"/>
</dbReference>
<dbReference type="GeneID" id="116301750"/>
<accession>A0A6P8IJ37</accession>
<dbReference type="FunCoup" id="A0A6P8IJ37">
    <property type="interactions" value="1886"/>
</dbReference>
<organism evidence="7 8">
    <name type="scientific">Actinia tenebrosa</name>
    <name type="common">Australian red waratah sea anemone</name>
    <dbReference type="NCBI Taxonomy" id="6105"/>
    <lineage>
        <taxon>Eukaryota</taxon>
        <taxon>Metazoa</taxon>
        <taxon>Cnidaria</taxon>
        <taxon>Anthozoa</taxon>
        <taxon>Hexacorallia</taxon>
        <taxon>Actiniaria</taxon>
        <taxon>Actiniidae</taxon>
        <taxon>Actinia</taxon>
    </lineage>
</organism>
<dbReference type="RefSeq" id="XP_031566725.1">
    <property type="nucleotide sequence ID" value="XM_031710865.1"/>
</dbReference>
<dbReference type="PANTHER" id="PTHR14413:SF16">
    <property type="entry name" value="LARGE RIBOSOMAL SUBUNIT PROTEIN BL17M"/>
    <property type="match status" value="1"/>
</dbReference>
<evidence type="ECO:0000256" key="1">
    <source>
        <dbReference type="ARBA" id="ARBA00008777"/>
    </source>
</evidence>